<reference evidence="4 6" key="1">
    <citation type="journal article" date="2015" name="Genome Announc.">
        <title>Complete Genome Sequence of Corynebacterium kutscheri DSM 20755, a Corynebacterial Type Strain with Remarkably Low G+C Content of Chromosomal DNA.</title>
        <authorList>
            <person name="Ruckert C."/>
            <person name="Albersmeier A."/>
            <person name="Winkler A."/>
            <person name="Tauch A."/>
        </authorList>
    </citation>
    <scope>NUCLEOTIDE SEQUENCE [LARGE SCALE GENOMIC DNA]</scope>
    <source>
        <strain evidence="4 6">DSM 20755</strain>
    </source>
</reference>
<feature type="transmembrane region" description="Helical" evidence="3">
    <location>
        <begin position="6"/>
        <end position="25"/>
    </location>
</feature>
<dbReference type="EMBL" id="LR134377">
    <property type="protein sequence ID" value="VEH04608.1"/>
    <property type="molecule type" value="Genomic_DNA"/>
</dbReference>
<dbReference type="HOGENOM" id="CLU_017692_0_0_11"/>
<evidence type="ECO:0000256" key="2">
    <source>
        <dbReference type="ARBA" id="ARBA00022801"/>
    </source>
</evidence>
<keyword evidence="3" id="KW-0812">Transmembrane</keyword>
<dbReference type="InterPro" id="IPR012338">
    <property type="entry name" value="Beta-lactam/transpept-like"/>
</dbReference>
<dbReference type="EMBL" id="CP011312">
    <property type="protein sequence ID" value="AKE40734.1"/>
    <property type="molecule type" value="Genomic_DNA"/>
</dbReference>
<evidence type="ECO:0000313" key="4">
    <source>
        <dbReference type="EMBL" id="AKE40734.1"/>
    </source>
</evidence>
<dbReference type="GO" id="GO:0006508">
    <property type="term" value="P:proteolysis"/>
    <property type="evidence" value="ECO:0007669"/>
    <property type="project" value="InterPro"/>
</dbReference>
<dbReference type="STRING" id="35755.UL82_02545"/>
<name>A0A0F6TCY0_9CORY</name>
<dbReference type="KEGG" id="cku:UL82_02545"/>
<dbReference type="GO" id="GO:0009002">
    <property type="term" value="F:serine-type D-Ala-D-Ala carboxypeptidase activity"/>
    <property type="evidence" value="ECO:0007669"/>
    <property type="project" value="UniProtKB-EC"/>
</dbReference>
<dbReference type="EC" id="3.4.16.4" evidence="5"/>
<keyword evidence="4" id="KW-0645">Protease</keyword>
<accession>A0A0F6TCY0</accession>
<dbReference type="InterPro" id="IPR000667">
    <property type="entry name" value="Peptidase_S13"/>
</dbReference>
<dbReference type="Pfam" id="PF02113">
    <property type="entry name" value="Peptidase_S13"/>
    <property type="match status" value="2"/>
</dbReference>
<gene>
    <name evidence="5" type="primary">dacB</name>
    <name evidence="5" type="ORF">NCTC949_00182</name>
    <name evidence="4" type="ORF">UL82_02545</name>
</gene>
<dbReference type="GO" id="GO:0000270">
    <property type="term" value="P:peptidoglycan metabolic process"/>
    <property type="evidence" value="ECO:0007669"/>
    <property type="project" value="TreeGrafter"/>
</dbReference>
<keyword evidence="3" id="KW-1133">Transmembrane helix</keyword>
<evidence type="ECO:0000256" key="1">
    <source>
        <dbReference type="ARBA" id="ARBA00006096"/>
    </source>
</evidence>
<dbReference type="PANTHER" id="PTHR30023:SF0">
    <property type="entry name" value="PENICILLIN-SENSITIVE CARBOXYPEPTIDASE A"/>
    <property type="match status" value="1"/>
</dbReference>
<keyword evidence="6" id="KW-1185">Reference proteome</keyword>
<dbReference type="Proteomes" id="UP000271380">
    <property type="component" value="Chromosome"/>
</dbReference>
<organism evidence="4 6">
    <name type="scientific">Corynebacterium kutscheri</name>
    <dbReference type="NCBI Taxonomy" id="35755"/>
    <lineage>
        <taxon>Bacteria</taxon>
        <taxon>Bacillati</taxon>
        <taxon>Actinomycetota</taxon>
        <taxon>Actinomycetes</taxon>
        <taxon>Mycobacteriales</taxon>
        <taxon>Corynebacteriaceae</taxon>
        <taxon>Corynebacterium</taxon>
    </lineage>
</organism>
<dbReference type="Gene3D" id="3.40.710.10">
    <property type="entry name" value="DD-peptidase/beta-lactamase superfamily"/>
    <property type="match status" value="2"/>
</dbReference>
<protein>
    <submittedName>
        <fullName evidence="4 5">D-alanyl-D-alanine carboxypeptidase</fullName>
        <ecNumber evidence="5">3.4.16.4</ecNumber>
        <ecNumber evidence="4">3.4.21.-</ecNumber>
    </submittedName>
</protein>
<comment type="similarity">
    <text evidence="1">Belongs to the peptidase S13 family.</text>
</comment>
<evidence type="ECO:0000313" key="7">
    <source>
        <dbReference type="Proteomes" id="UP000271380"/>
    </source>
</evidence>
<keyword evidence="3" id="KW-0472">Membrane</keyword>
<keyword evidence="2 4" id="KW-0378">Hydrolase</keyword>
<dbReference type="AlphaFoldDB" id="A0A0F6TCY0"/>
<evidence type="ECO:0000256" key="3">
    <source>
        <dbReference type="SAM" id="Phobius"/>
    </source>
</evidence>
<dbReference type="PRINTS" id="PR00922">
    <property type="entry name" value="DADACBPTASE3"/>
</dbReference>
<keyword evidence="4" id="KW-0121">Carboxypeptidase</keyword>
<proteinExistence type="inferred from homology"/>
<reference evidence="5 7" key="2">
    <citation type="submission" date="2018-12" db="EMBL/GenBank/DDBJ databases">
        <authorList>
            <consortium name="Pathogen Informatics"/>
        </authorList>
    </citation>
    <scope>NUCLEOTIDE SEQUENCE [LARGE SCALE GENOMIC DNA]</scope>
    <source>
        <strain evidence="5 7">NCTC949</strain>
    </source>
</reference>
<evidence type="ECO:0000313" key="6">
    <source>
        <dbReference type="Proteomes" id="UP000033457"/>
    </source>
</evidence>
<dbReference type="SUPFAM" id="SSF56601">
    <property type="entry name" value="beta-lactamase/transpeptidase-like"/>
    <property type="match status" value="1"/>
</dbReference>
<dbReference type="RefSeq" id="WP_046438862.1">
    <property type="nucleotide sequence ID" value="NZ_CP011312.1"/>
</dbReference>
<sequence>MKNTKWIAAIVAVLGIVVVVVYVALDNRLQHDPAQELPRPVRTMRNLIPLPGNNTGLSTSLSAFSSDTRLGTFSAVVIDTTTGETVFSQLPTAPLRPASATKALTAAAALYQLDAQQQIETTVYLVDKHTAVIKATGDVWLTHERLSELAQQLPPGIDEVLVDTSAWADYPSFAVGWDEADIDAGYIAPMEPIMLYGGRIGETSGDAPRSHTPAFAVAEELAALIGATKVGPGVAPADAEPVASTLSPPLIERITMMMVDSDNVMAEAIGRESAANSVNVLATQGFAVGETSVVDYSGLSVDNVVTAQLLAEIMHRAATESTLRPLLSTLPVAGGNGTLAQRYLDVDSRGYVRAKTGTLTQTSALAGIVQAKNEHVYAIGLISNDSDILSARAALDEFATTIYDFLA</sequence>
<dbReference type="EC" id="3.4.21.-" evidence="4"/>
<dbReference type="Proteomes" id="UP000033457">
    <property type="component" value="Chromosome"/>
</dbReference>
<dbReference type="PANTHER" id="PTHR30023">
    <property type="entry name" value="D-ALANYL-D-ALANINE CARBOXYPEPTIDASE"/>
    <property type="match status" value="1"/>
</dbReference>
<evidence type="ECO:0000313" key="5">
    <source>
        <dbReference type="EMBL" id="VEH04608.1"/>
    </source>
</evidence>